<keyword evidence="5 7" id="KW-1133">Transmembrane helix</keyword>
<dbReference type="PANTHER" id="PTHR30065:SF8">
    <property type="entry name" value="FLAGELLAR BIOSYNTHETIC PROTEIN FLIR"/>
    <property type="match status" value="1"/>
</dbReference>
<keyword evidence="8" id="KW-0966">Cell projection</keyword>
<organism evidence="8 9">
    <name type="scientific">Roseivivax lentus</name>
    <dbReference type="NCBI Taxonomy" id="633194"/>
    <lineage>
        <taxon>Bacteria</taxon>
        <taxon>Pseudomonadati</taxon>
        <taxon>Pseudomonadota</taxon>
        <taxon>Alphaproteobacteria</taxon>
        <taxon>Rhodobacterales</taxon>
        <taxon>Roseobacteraceae</taxon>
        <taxon>Roseivivax</taxon>
    </lineage>
</organism>
<dbReference type="AlphaFoldDB" id="A0A1N7JLJ4"/>
<dbReference type="GO" id="GO:0005886">
    <property type="term" value="C:plasma membrane"/>
    <property type="evidence" value="ECO:0007669"/>
    <property type="project" value="UniProtKB-SubCell"/>
</dbReference>
<dbReference type="RefSeq" id="WP_407690119.1">
    <property type="nucleotide sequence ID" value="NZ_FTOQ01000001.1"/>
</dbReference>
<evidence type="ECO:0000256" key="3">
    <source>
        <dbReference type="ARBA" id="ARBA00022475"/>
    </source>
</evidence>
<dbReference type="PANTHER" id="PTHR30065">
    <property type="entry name" value="FLAGELLAR BIOSYNTHETIC PROTEIN FLIR"/>
    <property type="match status" value="1"/>
</dbReference>
<evidence type="ECO:0000256" key="1">
    <source>
        <dbReference type="ARBA" id="ARBA00004651"/>
    </source>
</evidence>
<sequence>MTGLEALTGLPAAMLWAGAVVFFRVGAVLAVLPGLGEQSIPVRVRLVLALALTVIAAPAVTAAHTFPEPGLGTVARLVLTEVVAGLALGLALRLMVMALQIAGSIAAQATSLSQLLGGAAGEPLPTIGHILTVAGLALLMLTGLHVKAAALLILSYDLLPIGLFPDPASVGQWGRAAASQAFILGFTLAAPFVLISVLYNLTLGVINRAMPQLMVALVGAPLITFGAIALLAITAPYLLQVWLDAVDRVIANPFAVVR</sequence>
<comment type="subcellular location">
    <subcellularLocation>
        <location evidence="1">Cell membrane</location>
        <topology evidence="1">Multi-pass membrane protein</topology>
    </subcellularLocation>
</comment>
<gene>
    <name evidence="8" type="ORF">SAMN05421759_10163</name>
</gene>
<proteinExistence type="inferred from homology"/>
<evidence type="ECO:0000256" key="5">
    <source>
        <dbReference type="ARBA" id="ARBA00022989"/>
    </source>
</evidence>
<reference evidence="9" key="1">
    <citation type="submission" date="2017-01" db="EMBL/GenBank/DDBJ databases">
        <authorList>
            <person name="Varghese N."/>
            <person name="Submissions S."/>
        </authorList>
    </citation>
    <scope>NUCLEOTIDE SEQUENCE [LARGE SCALE GENOMIC DNA]</scope>
    <source>
        <strain evidence="9">DSM 29430</strain>
    </source>
</reference>
<comment type="similarity">
    <text evidence="2">Belongs to the FliR/MopE/SpaR family.</text>
</comment>
<dbReference type="Proteomes" id="UP000186684">
    <property type="component" value="Unassembled WGS sequence"/>
</dbReference>
<evidence type="ECO:0000256" key="7">
    <source>
        <dbReference type="SAM" id="Phobius"/>
    </source>
</evidence>
<accession>A0A1N7JLJ4</accession>
<keyword evidence="8" id="KW-0969">Cilium</keyword>
<protein>
    <submittedName>
        <fullName evidence="8">Flagellar biosynthetic protein FliR</fullName>
    </submittedName>
</protein>
<keyword evidence="3" id="KW-1003">Cell membrane</keyword>
<dbReference type="GO" id="GO:0006605">
    <property type="term" value="P:protein targeting"/>
    <property type="evidence" value="ECO:0007669"/>
    <property type="project" value="InterPro"/>
</dbReference>
<feature type="transmembrane region" description="Helical" evidence="7">
    <location>
        <begin position="213"/>
        <end position="239"/>
    </location>
</feature>
<dbReference type="InterPro" id="IPR002010">
    <property type="entry name" value="T3SS_IM_R"/>
</dbReference>
<evidence type="ECO:0000313" key="8">
    <source>
        <dbReference type="EMBL" id="SIS50180.1"/>
    </source>
</evidence>
<feature type="transmembrane region" description="Helical" evidence="7">
    <location>
        <begin position="12"/>
        <end position="32"/>
    </location>
</feature>
<name>A0A1N7JLJ4_9RHOB</name>
<evidence type="ECO:0000256" key="6">
    <source>
        <dbReference type="ARBA" id="ARBA00023136"/>
    </source>
</evidence>
<feature type="transmembrane region" description="Helical" evidence="7">
    <location>
        <begin position="130"/>
        <end position="156"/>
    </location>
</feature>
<dbReference type="STRING" id="633194.SAMN05421759_10163"/>
<evidence type="ECO:0000256" key="4">
    <source>
        <dbReference type="ARBA" id="ARBA00022692"/>
    </source>
</evidence>
<keyword evidence="8" id="KW-0282">Flagellum</keyword>
<evidence type="ECO:0000313" key="9">
    <source>
        <dbReference type="Proteomes" id="UP000186684"/>
    </source>
</evidence>
<keyword evidence="4 7" id="KW-0812">Transmembrane</keyword>
<evidence type="ECO:0000256" key="2">
    <source>
        <dbReference type="ARBA" id="ARBA00009772"/>
    </source>
</evidence>
<dbReference type="Pfam" id="PF01311">
    <property type="entry name" value="Bac_export_1"/>
    <property type="match status" value="1"/>
</dbReference>
<feature type="transmembrane region" description="Helical" evidence="7">
    <location>
        <begin position="44"/>
        <end position="66"/>
    </location>
</feature>
<dbReference type="PRINTS" id="PR00953">
    <property type="entry name" value="TYPE3IMRPROT"/>
</dbReference>
<dbReference type="EMBL" id="FTOQ01000001">
    <property type="protein sequence ID" value="SIS50180.1"/>
    <property type="molecule type" value="Genomic_DNA"/>
</dbReference>
<keyword evidence="6 7" id="KW-0472">Membrane</keyword>
<feature type="transmembrane region" description="Helical" evidence="7">
    <location>
        <begin position="176"/>
        <end position="201"/>
    </location>
</feature>
<keyword evidence="9" id="KW-1185">Reference proteome</keyword>